<evidence type="ECO:0000256" key="2">
    <source>
        <dbReference type="ARBA" id="ARBA00022448"/>
    </source>
</evidence>
<keyword evidence="2" id="KW-0813">Transport</keyword>
<dbReference type="SUPFAM" id="SSF53850">
    <property type="entry name" value="Periplasmic binding protein-like II"/>
    <property type="match status" value="1"/>
</dbReference>
<dbReference type="InterPro" id="IPR019594">
    <property type="entry name" value="Glu/Gly-bd"/>
</dbReference>
<reference evidence="14 15" key="1">
    <citation type="submission" date="2022-12" db="EMBL/GenBank/DDBJ databases">
        <title>Chromosome-level genome assembly of true bugs.</title>
        <authorList>
            <person name="Ma L."/>
            <person name="Li H."/>
        </authorList>
    </citation>
    <scope>NUCLEOTIDE SEQUENCE [LARGE SCALE GENOMIC DNA]</scope>
    <source>
        <strain evidence="14">Lab_2022b</strain>
    </source>
</reference>
<keyword evidence="10" id="KW-1071">Ligand-gated ion channel</keyword>
<protein>
    <recommendedName>
        <fullName evidence="13">Ionotropic glutamate receptor L-glutamate and glycine-binding domain-containing protein</fullName>
    </recommendedName>
</protein>
<sequence length="370" mass="41513">MHPTRPFLITNTKLLTNDDKTLIQLDQPPPRNDFQGAQLTGSLLLIHMVVNSTDEIPLLFDPLKFPGKDGNRRYCFTLFTHLAESYNFTYRYIYSDVWGYPQPDGNWSGMVGQIYRREADVGLSAVHYSIQRTKIVDFVGCLDFTRVCFTFLQPKLFGSYKALILPLDKSVWACLLAIILFAIFLLRVTSFYDNTACHNDSWGGSFLLVMAAFAQQGIPDSSNKLATKLLYLSILVVSFLAVVHYNTSILNGLLLPAPNAIQNIEQLIDSDLKVATSNSKYVLYDMTLNDSLTVKLRNKMLKAKFPNNGVFTIKDGLDMLKKGGFALYVMAKEAYPQMHSLFSAAEVGKIVSGLFTLECTIGMRTVFPSI</sequence>
<feature type="domain" description="Ionotropic glutamate receptor L-glutamate and glycine-binding" evidence="13">
    <location>
        <begin position="66"/>
        <end position="139"/>
    </location>
</feature>
<dbReference type="GO" id="GO:0015276">
    <property type="term" value="F:ligand-gated monoatomic ion channel activity"/>
    <property type="evidence" value="ECO:0007669"/>
    <property type="project" value="InterPro"/>
</dbReference>
<keyword evidence="6" id="KW-0406">Ion transport</keyword>
<keyword evidence="4 12" id="KW-0812">Transmembrane</keyword>
<dbReference type="GO" id="GO:0005886">
    <property type="term" value="C:plasma membrane"/>
    <property type="evidence" value="ECO:0007669"/>
    <property type="project" value="UniProtKB-SubCell"/>
</dbReference>
<evidence type="ECO:0000256" key="5">
    <source>
        <dbReference type="ARBA" id="ARBA00022989"/>
    </source>
</evidence>
<evidence type="ECO:0000256" key="11">
    <source>
        <dbReference type="ARBA" id="ARBA00023303"/>
    </source>
</evidence>
<evidence type="ECO:0000256" key="4">
    <source>
        <dbReference type="ARBA" id="ARBA00022692"/>
    </source>
</evidence>
<dbReference type="PANTHER" id="PTHR42643:SF24">
    <property type="entry name" value="IONOTROPIC RECEPTOR 60A"/>
    <property type="match status" value="1"/>
</dbReference>
<accession>A0AAW1CL40</accession>
<dbReference type="EMBL" id="JAPXFL010000012">
    <property type="protein sequence ID" value="KAK9499136.1"/>
    <property type="molecule type" value="Genomic_DNA"/>
</dbReference>
<keyword evidence="7 12" id="KW-0472">Membrane</keyword>
<evidence type="ECO:0000256" key="9">
    <source>
        <dbReference type="ARBA" id="ARBA00023180"/>
    </source>
</evidence>
<keyword evidence="3" id="KW-1003">Cell membrane</keyword>
<evidence type="ECO:0000256" key="10">
    <source>
        <dbReference type="ARBA" id="ARBA00023286"/>
    </source>
</evidence>
<gene>
    <name evidence="14" type="ORF">O3M35_003639</name>
</gene>
<proteinExistence type="predicted"/>
<dbReference type="Gene3D" id="3.40.190.10">
    <property type="entry name" value="Periplasmic binding protein-like II"/>
    <property type="match status" value="1"/>
</dbReference>
<evidence type="ECO:0000256" key="12">
    <source>
        <dbReference type="SAM" id="Phobius"/>
    </source>
</evidence>
<dbReference type="InterPro" id="IPR052192">
    <property type="entry name" value="Insect_Ionotropic_Sensory_Rcpt"/>
</dbReference>
<dbReference type="AlphaFoldDB" id="A0AAW1CL40"/>
<dbReference type="Gene3D" id="1.10.287.70">
    <property type="match status" value="1"/>
</dbReference>
<feature type="transmembrane region" description="Helical" evidence="12">
    <location>
        <begin position="201"/>
        <end position="218"/>
    </location>
</feature>
<evidence type="ECO:0000256" key="6">
    <source>
        <dbReference type="ARBA" id="ARBA00023065"/>
    </source>
</evidence>
<organism evidence="14 15">
    <name type="scientific">Rhynocoris fuscipes</name>
    <dbReference type="NCBI Taxonomy" id="488301"/>
    <lineage>
        <taxon>Eukaryota</taxon>
        <taxon>Metazoa</taxon>
        <taxon>Ecdysozoa</taxon>
        <taxon>Arthropoda</taxon>
        <taxon>Hexapoda</taxon>
        <taxon>Insecta</taxon>
        <taxon>Pterygota</taxon>
        <taxon>Neoptera</taxon>
        <taxon>Paraneoptera</taxon>
        <taxon>Hemiptera</taxon>
        <taxon>Heteroptera</taxon>
        <taxon>Panheteroptera</taxon>
        <taxon>Cimicomorpha</taxon>
        <taxon>Reduviidae</taxon>
        <taxon>Harpactorinae</taxon>
        <taxon>Harpactorini</taxon>
        <taxon>Rhynocoris</taxon>
    </lineage>
</organism>
<name>A0AAW1CL40_9HEMI</name>
<dbReference type="Proteomes" id="UP001461498">
    <property type="component" value="Unassembled WGS sequence"/>
</dbReference>
<evidence type="ECO:0000256" key="8">
    <source>
        <dbReference type="ARBA" id="ARBA00023170"/>
    </source>
</evidence>
<dbReference type="PANTHER" id="PTHR42643">
    <property type="entry name" value="IONOTROPIC RECEPTOR 20A-RELATED"/>
    <property type="match status" value="1"/>
</dbReference>
<comment type="caution">
    <text evidence="14">The sequence shown here is derived from an EMBL/GenBank/DDBJ whole genome shotgun (WGS) entry which is preliminary data.</text>
</comment>
<keyword evidence="8" id="KW-0675">Receptor</keyword>
<evidence type="ECO:0000259" key="13">
    <source>
        <dbReference type="Pfam" id="PF10613"/>
    </source>
</evidence>
<dbReference type="Pfam" id="PF10613">
    <property type="entry name" value="Lig_chan-Glu_bd"/>
    <property type="match status" value="1"/>
</dbReference>
<keyword evidence="11" id="KW-0407">Ion channel</keyword>
<evidence type="ECO:0000256" key="1">
    <source>
        <dbReference type="ARBA" id="ARBA00004651"/>
    </source>
</evidence>
<keyword evidence="15" id="KW-1185">Reference proteome</keyword>
<evidence type="ECO:0000313" key="14">
    <source>
        <dbReference type="EMBL" id="KAK9499136.1"/>
    </source>
</evidence>
<feature type="transmembrane region" description="Helical" evidence="12">
    <location>
        <begin position="230"/>
        <end position="254"/>
    </location>
</feature>
<evidence type="ECO:0000256" key="7">
    <source>
        <dbReference type="ARBA" id="ARBA00023136"/>
    </source>
</evidence>
<keyword evidence="5 12" id="KW-1133">Transmembrane helix</keyword>
<comment type="subcellular location">
    <subcellularLocation>
        <location evidence="1">Cell membrane</location>
        <topology evidence="1">Multi-pass membrane protein</topology>
    </subcellularLocation>
</comment>
<feature type="transmembrane region" description="Helical" evidence="12">
    <location>
        <begin position="170"/>
        <end position="189"/>
    </location>
</feature>
<keyword evidence="9" id="KW-0325">Glycoprotein</keyword>
<evidence type="ECO:0000256" key="3">
    <source>
        <dbReference type="ARBA" id="ARBA00022475"/>
    </source>
</evidence>
<evidence type="ECO:0000313" key="15">
    <source>
        <dbReference type="Proteomes" id="UP001461498"/>
    </source>
</evidence>